<dbReference type="InterPro" id="IPR002347">
    <property type="entry name" value="SDR_fam"/>
</dbReference>
<keyword evidence="5" id="KW-1185">Reference proteome</keyword>
<proteinExistence type="inferred from homology"/>
<accession>A0AAV9P3H2</accession>
<keyword evidence="2" id="KW-0560">Oxidoreductase</keyword>
<dbReference type="EMBL" id="JAVRRT010000015">
    <property type="protein sequence ID" value="KAK5165701.1"/>
    <property type="molecule type" value="Genomic_DNA"/>
</dbReference>
<evidence type="ECO:0000313" key="4">
    <source>
        <dbReference type="EMBL" id="KAK5165701.1"/>
    </source>
</evidence>
<protein>
    <recommendedName>
        <fullName evidence="6">Alcohol dehydrogenase</fullName>
    </recommendedName>
</protein>
<evidence type="ECO:0008006" key="6">
    <source>
        <dbReference type="Google" id="ProtNLM"/>
    </source>
</evidence>
<dbReference type="AlphaFoldDB" id="A0AAV9P3H2"/>
<dbReference type="PRINTS" id="PR00081">
    <property type="entry name" value="GDHRDH"/>
</dbReference>
<dbReference type="Pfam" id="PF00106">
    <property type="entry name" value="adh_short"/>
    <property type="match status" value="1"/>
</dbReference>
<comment type="similarity">
    <text evidence="1">Belongs to the short-chain dehydrogenases/reductases (SDR) family.</text>
</comment>
<evidence type="ECO:0000256" key="1">
    <source>
        <dbReference type="ARBA" id="ARBA00006484"/>
    </source>
</evidence>
<dbReference type="PANTHER" id="PTHR44229">
    <property type="entry name" value="15-HYDROXYPROSTAGLANDIN DEHYDROGENASE [NAD(+)]"/>
    <property type="match status" value="1"/>
</dbReference>
<reference evidence="4 5" key="1">
    <citation type="submission" date="2023-08" db="EMBL/GenBank/DDBJ databases">
        <title>Black Yeasts Isolated from many extreme environments.</title>
        <authorList>
            <person name="Coleine C."/>
            <person name="Stajich J.E."/>
            <person name="Selbmann L."/>
        </authorList>
    </citation>
    <scope>NUCLEOTIDE SEQUENCE [LARGE SCALE GENOMIC DNA]</scope>
    <source>
        <strain evidence="4 5">CCFEE 5935</strain>
    </source>
</reference>
<dbReference type="GO" id="GO:0016616">
    <property type="term" value="F:oxidoreductase activity, acting on the CH-OH group of donors, NAD or NADP as acceptor"/>
    <property type="evidence" value="ECO:0007669"/>
    <property type="project" value="TreeGrafter"/>
</dbReference>
<sequence>MEVGDIDLKDKVVVVTGGGSGICLCFVKRAADLGAKVVIADLALTSEAEKLVNDNDSVIFQKTDVTKWDQLKALVTGPKEKFGSIPEVYVAGAGVFEPKFSNFWQDPEQDDRYAMTDINVDHPVKLTRVAMRALVGENKKGVVLPIASVGGLAGSYNCPLYIATKHAIVGFTKSMKFLEKYEGIKVVTICPGAVDTPLWTEEKRTRSNFESIEALRPDDVAKAMIDLVMEGKYKSGTVLEIMPNNGPKTRVVPEWNIDPPQGGSLTKTDPNSTEVPAPFKEMKEVMDRERGSGSKMNGTSSGQTGGHRKKISISQKTSGLWQAVEEDE</sequence>
<gene>
    <name evidence="4" type="ORF">LTR77_008624</name>
</gene>
<feature type="compositionally biased region" description="Polar residues" evidence="3">
    <location>
        <begin position="263"/>
        <end position="274"/>
    </location>
</feature>
<dbReference type="InterPro" id="IPR036291">
    <property type="entry name" value="NAD(P)-bd_dom_sf"/>
</dbReference>
<name>A0AAV9P3H2_9PEZI</name>
<dbReference type="Gene3D" id="3.40.50.720">
    <property type="entry name" value="NAD(P)-binding Rossmann-like Domain"/>
    <property type="match status" value="1"/>
</dbReference>
<feature type="region of interest" description="Disordered" evidence="3">
    <location>
        <begin position="258"/>
        <end position="328"/>
    </location>
</feature>
<evidence type="ECO:0000256" key="2">
    <source>
        <dbReference type="ARBA" id="ARBA00023002"/>
    </source>
</evidence>
<dbReference type="Proteomes" id="UP001337655">
    <property type="component" value="Unassembled WGS sequence"/>
</dbReference>
<dbReference type="SUPFAM" id="SSF51735">
    <property type="entry name" value="NAD(P)-binding Rossmann-fold domains"/>
    <property type="match status" value="1"/>
</dbReference>
<comment type="caution">
    <text evidence="4">The sequence shown here is derived from an EMBL/GenBank/DDBJ whole genome shotgun (WGS) entry which is preliminary data.</text>
</comment>
<organism evidence="4 5">
    <name type="scientific">Saxophila tyrrhenica</name>
    <dbReference type="NCBI Taxonomy" id="1690608"/>
    <lineage>
        <taxon>Eukaryota</taxon>
        <taxon>Fungi</taxon>
        <taxon>Dikarya</taxon>
        <taxon>Ascomycota</taxon>
        <taxon>Pezizomycotina</taxon>
        <taxon>Dothideomycetes</taxon>
        <taxon>Dothideomycetidae</taxon>
        <taxon>Mycosphaerellales</taxon>
        <taxon>Extremaceae</taxon>
        <taxon>Saxophila</taxon>
    </lineage>
</organism>
<feature type="compositionally biased region" description="Basic and acidic residues" evidence="3">
    <location>
        <begin position="280"/>
        <end position="292"/>
    </location>
</feature>
<dbReference type="GeneID" id="89929956"/>
<dbReference type="RefSeq" id="XP_064655713.1">
    <property type="nucleotide sequence ID" value="XM_064805854.1"/>
</dbReference>
<evidence type="ECO:0000256" key="3">
    <source>
        <dbReference type="SAM" id="MobiDB-lite"/>
    </source>
</evidence>
<dbReference type="GO" id="GO:0005737">
    <property type="term" value="C:cytoplasm"/>
    <property type="evidence" value="ECO:0007669"/>
    <property type="project" value="TreeGrafter"/>
</dbReference>
<evidence type="ECO:0000313" key="5">
    <source>
        <dbReference type="Proteomes" id="UP001337655"/>
    </source>
</evidence>
<dbReference type="PANTHER" id="PTHR44229:SF4">
    <property type="entry name" value="15-HYDROXYPROSTAGLANDIN DEHYDROGENASE [NAD(+)]"/>
    <property type="match status" value="1"/>
</dbReference>